<reference evidence="3" key="1">
    <citation type="journal article" date="2019" name="Int. J. Syst. Evol. Microbiol.">
        <title>The Global Catalogue of Microorganisms (GCM) 10K type strain sequencing project: providing services to taxonomists for standard genome sequencing and annotation.</title>
        <authorList>
            <consortium name="The Broad Institute Genomics Platform"/>
            <consortium name="The Broad Institute Genome Sequencing Center for Infectious Disease"/>
            <person name="Wu L."/>
            <person name="Ma J."/>
        </authorList>
    </citation>
    <scope>NUCLEOTIDE SEQUENCE [LARGE SCALE GENOMIC DNA]</scope>
    <source>
        <strain evidence="3">JCM 1490</strain>
    </source>
</reference>
<evidence type="ECO:0000313" key="2">
    <source>
        <dbReference type="EMBL" id="MFC7405667.1"/>
    </source>
</evidence>
<accession>A0ABW2QCK2</accession>
<organism evidence="2 3">
    <name type="scientific">Georgenia alba</name>
    <dbReference type="NCBI Taxonomy" id="2233858"/>
    <lineage>
        <taxon>Bacteria</taxon>
        <taxon>Bacillati</taxon>
        <taxon>Actinomycetota</taxon>
        <taxon>Actinomycetes</taxon>
        <taxon>Micrococcales</taxon>
        <taxon>Bogoriellaceae</taxon>
        <taxon>Georgenia</taxon>
    </lineage>
</organism>
<sequence>MRFGSESRHDGEDGNPSGPPTWRAGDLVAEAAPVRVGFRGRRSVTGVRLDARGWQAHLRVDELRAMISGRVGVVESHGDGPLLFLARVGAAAPDSIAAGQTAGLPPDAVALLPAKEGVPPAAVLDAEAFESFARWVETIPEHR</sequence>
<dbReference type="Proteomes" id="UP001596455">
    <property type="component" value="Unassembled WGS sequence"/>
</dbReference>
<feature type="compositionally biased region" description="Basic and acidic residues" evidence="1">
    <location>
        <begin position="1"/>
        <end position="12"/>
    </location>
</feature>
<comment type="caution">
    <text evidence="2">The sequence shown here is derived from an EMBL/GenBank/DDBJ whole genome shotgun (WGS) entry which is preliminary data.</text>
</comment>
<evidence type="ECO:0000256" key="1">
    <source>
        <dbReference type="SAM" id="MobiDB-lite"/>
    </source>
</evidence>
<gene>
    <name evidence="2" type="ORF">ACFQQL_11155</name>
</gene>
<feature type="region of interest" description="Disordered" evidence="1">
    <location>
        <begin position="1"/>
        <end position="24"/>
    </location>
</feature>
<proteinExistence type="predicted"/>
<evidence type="ECO:0000313" key="3">
    <source>
        <dbReference type="Proteomes" id="UP001596455"/>
    </source>
</evidence>
<dbReference type="RefSeq" id="WP_382394311.1">
    <property type="nucleotide sequence ID" value="NZ_JBHTCQ010000002.1"/>
</dbReference>
<name>A0ABW2QCK2_9MICO</name>
<protein>
    <recommendedName>
        <fullName evidence="4">DUF397 domain-containing protein</fullName>
    </recommendedName>
</protein>
<dbReference type="EMBL" id="JBHTCQ010000002">
    <property type="protein sequence ID" value="MFC7405667.1"/>
    <property type="molecule type" value="Genomic_DNA"/>
</dbReference>
<evidence type="ECO:0008006" key="4">
    <source>
        <dbReference type="Google" id="ProtNLM"/>
    </source>
</evidence>
<keyword evidence="3" id="KW-1185">Reference proteome</keyword>